<accession>Q1INL5</accession>
<dbReference type="EMBL" id="CP000360">
    <property type="protein sequence ID" value="ABF41535.1"/>
    <property type="molecule type" value="Genomic_DNA"/>
</dbReference>
<dbReference type="InterPro" id="IPR008993">
    <property type="entry name" value="TIMP-like_OB-fold"/>
</dbReference>
<protein>
    <submittedName>
        <fullName evidence="2">Uncharacterized protein</fullName>
    </submittedName>
</protein>
<evidence type="ECO:0000313" key="3">
    <source>
        <dbReference type="Proteomes" id="UP000002432"/>
    </source>
</evidence>
<proteinExistence type="predicted"/>
<sequence length="280" mass="30914">MIRPTVRALLPIGLLSICALAQTPSPQTLYRTSDVVFLGRLDALKDNGTLRIATFRIDHAVKGITSEKVVVETPKNSECHALEEQHSYVVYAQKHQGFLWLDPCAGTKLRTQGQEDLRFLHTVDPAISPSCDADHMRKLAKKTPIIVEAELIDTETTAAYKSADVNQLLTFHPWCGFVFSTEDAYYKVDRVLKGELNDTYFVGEHLICWDTLTVDGYNPELSSSLFVPGNKLLLFVKPATDRGVRPVPPPNKHAFLASDGDCSAVLADSAAAGFARESLR</sequence>
<name>Q1INL5_KORVE</name>
<organism evidence="2 3">
    <name type="scientific">Koribacter versatilis (strain Ellin345)</name>
    <dbReference type="NCBI Taxonomy" id="204669"/>
    <lineage>
        <taxon>Bacteria</taxon>
        <taxon>Pseudomonadati</taxon>
        <taxon>Acidobacteriota</taxon>
        <taxon>Terriglobia</taxon>
        <taxon>Terriglobales</taxon>
        <taxon>Candidatus Korobacteraceae</taxon>
        <taxon>Candidatus Korobacter</taxon>
    </lineage>
</organism>
<dbReference type="SUPFAM" id="SSF50242">
    <property type="entry name" value="TIMP-like"/>
    <property type="match status" value="1"/>
</dbReference>
<dbReference type="Proteomes" id="UP000002432">
    <property type="component" value="Chromosome"/>
</dbReference>
<dbReference type="HOGENOM" id="CLU_993162_0_0_0"/>
<dbReference type="AlphaFoldDB" id="Q1INL5"/>
<keyword evidence="1" id="KW-0732">Signal</keyword>
<feature type="chain" id="PRO_5004191486" evidence="1">
    <location>
        <begin position="22"/>
        <end position="280"/>
    </location>
</feature>
<gene>
    <name evidence="2" type="ordered locus">Acid345_2534</name>
</gene>
<evidence type="ECO:0000256" key="1">
    <source>
        <dbReference type="SAM" id="SignalP"/>
    </source>
</evidence>
<dbReference type="RefSeq" id="WP_011523336.1">
    <property type="nucleotide sequence ID" value="NC_008009.1"/>
</dbReference>
<dbReference type="EnsemblBacteria" id="ABF41535">
    <property type="protein sequence ID" value="ABF41535"/>
    <property type="gene ID" value="Acid345_2534"/>
</dbReference>
<feature type="signal peptide" evidence="1">
    <location>
        <begin position="1"/>
        <end position="21"/>
    </location>
</feature>
<dbReference type="KEGG" id="aba:Acid345_2534"/>
<evidence type="ECO:0000313" key="2">
    <source>
        <dbReference type="EMBL" id="ABF41535.1"/>
    </source>
</evidence>
<keyword evidence="3" id="KW-1185">Reference proteome</keyword>
<dbReference type="STRING" id="204669.Acid345_2534"/>
<reference evidence="2 3" key="1">
    <citation type="journal article" date="2009" name="Appl. Environ. Microbiol.">
        <title>Three genomes from the phylum Acidobacteria provide insight into the lifestyles of these microorganisms in soils.</title>
        <authorList>
            <person name="Ward N.L."/>
            <person name="Challacombe J.F."/>
            <person name="Janssen P.H."/>
            <person name="Henrissat B."/>
            <person name="Coutinho P.M."/>
            <person name="Wu M."/>
            <person name="Xie G."/>
            <person name="Haft D.H."/>
            <person name="Sait M."/>
            <person name="Badger J."/>
            <person name="Barabote R.D."/>
            <person name="Bradley B."/>
            <person name="Brettin T.S."/>
            <person name="Brinkac L.M."/>
            <person name="Bruce D."/>
            <person name="Creasy T."/>
            <person name="Daugherty S.C."/>
            <person name="Davidsen T.M."/>
            <person name="DeBoy R.T."/>
            <person name="Detter J.C."/>
            <person name="Dodson R.J."/>
            <person name="Durkin A.S."/>
            <person name="Ganapathy A."/>
            <person name="Gwinn-Giglio M."/>
            <person name="Han C.S."/>
            <person name="Khouri H."/>
            <person name="Kiss H."/>
            <person name="Kothari S.P."/>
            <person name="Madupu R."/>
            <person name="Nelson K.E."/>
            <person name="Nelson W.C."/>
            <person name="Paulsen I."/>
            <person name="Penn K."/>
            <person name="Ren Q."/>
            <person name="Rosovitz M.J."/>
            <person name="Selengut J.D."/>
            <person name="Shrivastava S."/>
            <person name="Sullivan S.A."/>
            <person name="Tapia R."/>
            <person name="Thompson L.S."/>
            <person name="Watkins K.L."/>
            <person name="Yang Q."/>
            <person name="Yu C."/>
            <person name="Zafar N."/>
            <person name="Zhou L."/>
            <person name="Kuske C.R."/>
        </authorList>
    </citation>
    <scope>NUCLEOTIDE SEQUENCE [LARGE SCALE GENOMIC DNA]</scope>
    <source>
        <strain evidence="2 3">Ellin345</strain>
    </source>
</reference>